<dbReference type="Proteomes" id="UP000003963">
    <property type="component" value="Unassembled WGS sequence"/>
</dbReference>
<sequence length="60" mass="6362">MIPTAPPGSPALGVGVRFARPDEYERIADLTVEGFRSRNSAPWPATGRTVSVFSAGTGMR</sequence>
<dbReference type="AlphaFoldDB" id="D9W7N4"/>
<evidence type="ECO:0000313" key="1">
    <source>
        <dbReference type="EMBL" id="EFL28814.1"/>
    </source>
</evidence>
<dbReference type="RefSeq" id="WP_009720611.1">
    <property type="nucleotide sequence ID" value="NZ_GG657754.1"/>
</dbReference>
<dbReference type="EMBL" id="GG657754">
    <property type="protein sequence ID" value="EFL28814.1"/>
    <property type="molecule type" value="Genomic_DNA"/>
</dbReference>
<proteinExistence type="predicted"/>
<dbReference type="HOGENOM" id="CLU_2939835_0_0_11"/>
<organism evidence="1 2">
    <name type="scientific">Streptomyces himastatinicus ATCC 53653</name>
    <dbReference type="NCBI Taxonomy" id="457427"/>
    <lineage>
        <taxon>Bacteria</taxon>
        <taxon>Bacillati</taxon>
        <taxon>Actinomycetota</taxon>
        <taxon>Actinomycetes</taxon>
        <taxon>Kitasatosporales</taxon>
        <taxon>Streptomycetaceae</taxon>
        <taxon>Streptomyces</taxon>
        <taxon>Streptomyces violaceusniger group</taxon>
    </lineage>
</organism>
<keyword evidence="2" id="KW-1185">Reference proteome</keyword>
<reference evidence="1 2" key="1">
    <citation type="submission" date="2009-02" db="EMBL/GenBank/DDBJ databases">
        <title>Annotation of Streptomyces hygroscopicus strain ATCC 53653.</title>
        <authorList>
            <consortium name="The Broad Institute Genome Sequencing Platform"/>
            <consortium name="Broad Institute Microbial Sequencing Center"/>
            <person name="Fischbach M."/>
            <person name="Godfrey P."/>
            <person name="Ward D."/>
            <person name="Young S."/>
            <person name="Zeng Q."/>
            <person name="Koehrsen M."/>
            <person name="Alvarado L."/>
            <person name="Berlin A.M."/>
            <person name="Bochicchio J."/>
            <person name="Borenstein D."/>
            <person name="Chapman S.B."/>
            <person name="Chen Z."/>
            <person name="Engels R."/>
            <person name="Freedman E."/>
            <person name="Gellesch M."/>
            <person name="Goldberg J."/>
            <person name="Griggs A."/>
            <person name="Gujja S."/>
            <person name="Heilman E.R."/>
            <person name="Heiman D.I."/>
            <person name="Hepburn T.A."/>
            <person name="Howarth C."/>
            <person name="Jen D."/>
            <person name="Larson L."/>
            <person name="Lewis B."/>
            <person name="Mehta T."/>
            <person name="Park D."/>
            <person name="Pearson M."/>
            <person name="Richards J."/>
            <person name="Roberts A."/>
            <person name="Saif S."/>
            <person name="Shea T.D."/>
            <person name="Shenoy N."/>
            <person name="Sisk P."/>
            <person name="Stolte C."/>
            <person name="Sykes S.N."/>
            <person name="Thomson T."/>
            <person name="Walk T."/>
            <person name="White J."/>
            <person name="Yandava C."/>
            <person name="Straight P."/>
            <person name="Clardy J."/>
            <person name="Hung D."/>
            <person name="Kolter R."/>
            <person name="Mekalanos J."/>
            <person name="Walker S."/>
            <person name="Walsh C.T."/>
            <person name="Wieland-Brown L.C."/>
            <person name="Haas B."/>
            <person name="Nusbaum C."/>
            <person name="Birren B."/>
        </authorList>
    </citation>
    <scope>NUCLEOTIDE SEQUENCE [LARGE SCALE GENOMIC DNA]</scope>
    <source>
        <strain evidence="1 2">ATCC 53653</strain>
    </source>
</reference>
<protein>
    <submittedName>
        <fullName evidence="1">Uncharacterized protein</fullName>
    </submittedName>
</protein>
<evidence type="ECO:0000313" key="2">
    <source>
        <dbReference type="Proteomes" id="UP000003963"/>
    </source>
</evidence>
<name>D9W7N4_9ACTN</name>
<gene>
    <name evidence="1" type="ORF">SSOG_08528</name>
</gene>
<accession>D9W7N4</accession>